<feature type="compositionally biased region" description="Acidic residues" evidence="9">
    <location>
        <begin position="5345"/>
        <end position="5359"/>
    </location>
</feature>
<evidence type="ECO:0000256" key="1">
    <source>
        <dbReference type="ARBA" id="ARBA00004604"/>
    </source>
</evidence>
<dbReference type="PROSITE" id="PS50234">
    <property type="entry name" value="VWFA"/>
    <property type="match status" value="1"/>
</dbReference>
<dbReference type="FunFam" id="3.40.50.300:FF:000142">
    <property type="entry name" value="Midasin"/>
    <property type="match status" value="1"/>
</dbReference>
<feature type="region of interest" description="Disordered" evidence="9">
    <location>
        <begin position="4152"/>
        <end position="4184"/>
    </location>
</feature>
<feature type="region of interest" description="Disordered" evidence="9">
    <location>
        <begin position="1660"/>
        <end position="1706"/>
    </location>
</feature>
<dbReference type="InterPro" id="IPR011704">
    <property type="entry name" value="ATPase_dyneun-rel_AAA"/>
</dbReference>
<dbReference type="GO" id="GO:0030687">
    <property type="term" value="C:preribosome, large subunit precursor"/>
    <property type="evidence" value="ECO:0007669"/>
    <property type="project" value="TreeGrafter"/>
</dbReference>
<feature type="region of interest" description="Disordered" evidence="9">
    <location>
        <begin position="5154"/>
        <end position="5175"/>
    </location>
</feature>
<dbReference type="GO" id="GO:0000055">
    <property type="term" value="P:ribosomal large subunit export from nucleus"/>
    <property type="evidence" value="ECO:0007669"/>
    <property type="project" value="TreeGrafter"/>
</dbReference>
<dbReference type="PANTHER" id="PTHR48103">
    <property type="entry name" value="MIDASIN-RELATED"/>
    <property type="match status" value="1"/>
</dbReference>
<comment type="subcellular location">
    <subcellularLocation>
        <location evidence="1">Nucleus</location>
        <location evidence="1">Nucleolus</location>
    </subcellularLocation>
    <subcellularLocation>
        <location evidence="2">Nucleus</location>
        <location evidence="2">Nucleoplasm</location>
    </subcellularLocation>
</comment>
<dbReference type="InterPro" id="IPR027417">
    <property type="entry name" value="P-loop_NTPase"/>
</dbReference>
<dbReference type="PROSITE" id="PS00675">
    <property type="entry name" value="SIGMA54_INTERACT_1"/>
    <property type="match status" value="2"/>
</dbReference>
<dbReference type="Pfam" id="PF07728">
    <property type="entry name" value="AAA_5"/>
    <property type="match status" value="7"/>
</dbReference>
<feature type="compositionally biased region" description="Polar residues" evidence="9">
    <location>
        <begin position="5646"/>
        <end position="5663"/>
    </location>
</feature>
<feature type="compositionally biased region" description="Basic and acidic residues" evidence="9">
    <location>
        <begin position="5428"/>
        <end position="5437"/>
    </location>
</feature>
<dbReference type="CDD" id="cd00009">
    <property type="entry name" value="AAA"/>
    <property type="match status" value="2"/>
</dbReference>
<evidence type="ECO:0000256" key="2">
    <source>
        <dbReference type="ARBA" id="ARBA00004642"/>
    </source>
</evidence>
<keyword evidence="8" id="KW-0539">Nucleus</keyword>
<feature type="region of interest" description="Disordered" evidence="9">
    <location>
        <begin position="1142"/>
        <end position="1167"/>
    </location>
</feature>
<feature type="compositionally biased region" description="Acidic residues" evidence="9">
    <location>
        <begin position="5560"/>
        <end position="5578"/>
    </location>
</feature>
<dbReference type="InterPro" id="IPR002035">
    <property type="entry name" value="VWF_A"/>
</dbReference>
<sequence length="6250" mass="679979">MAEDAARWRSWAVRVEQAASNISMDDKDAVLFGQRQLVDALREGLLEPELASGVVGAFPCLSLLIIIADLDRQVAAVDAGDDPSAHQGHMDDSGLSTDERWCILLSRASHEPFLRDRVQLLLDRTRGSLLEACTASVCATKEHGGGGQRGVNDIRICQAILRLLQSCPGVRAIWDVTPLLALMHDGRSPHTLRSIVGSIAAHVLRMAPRAQEAFLGRLGLSRISDESMEGLLPVLSFLRADNGPSGSSMTDIAALLSVGGWQQVLPVVTLGGKGDHSSAMERLMVPRFAAPHAQPSDGPWPMISPAPRPLAFAPTEAASCVLRELLLLVTRTTPVLLWGRSGCGKSFFISYAAKILGAPTPIFLHLDDQADSKSLLGAYVSGERAGEFEWRPGILVDALTQGKWLVLEEVDKISQEILAALLPLVNGRTLSIPQRNESLTAHPHFRLLGTLTTSDTTARHRRESASVSDAHVSSVEELHLRIASPPERPPALTSGWASIGVPTPTDKVTLGEEHTDTHVNDTLIHICCVLTDGINQDACDIIVLRHPSLEPIVPAVMGAFKGLQASEGCGWGGSGVGVGVAHRVGGLGDLLKYCHRVERHLCPLVLPLNESTRMCLLKHAATTLLAHTPDPWVRVRAAQAFGGRLQLTADQVEHLLTAEHPTISAFDDHVTCGDIQLKKPTTTTTAGRPSAPPAHRTFFAYTSVHSRLMESVASCIANGENVLLVGDTGTGKTSIIQHLAALVDVDLRVYNFSEQSESQELIGGLQPVDPSQTMRDLFDRFSSDLFPRTFSKTKNAGLLRRVVADVTASRWAALLNAFLATARTALQKLNEQRGRGGGGDGSLLTSWATFESDCLQIADVVRSEEQHGRTGAGALRFDFREGILVEALRKGEWIILDEINLAQADILQRIEGLLDDPTAPFILSEKRGDPVVPHPNFRVFACMNPPTVPATVLPSSIQDEPQATDRQPQHREVSAGKRELPPGFRQRFTEIFVDLVSSRADLRLIVKGYLRSLMPEPPVDDIVDFYLGTREMCQSFQLEDGSGKVPNMSLRTLVRALKHAVAVARRGHRPCPPMDALAEGLLMAFATPLHRTSADKLTELICQKLRVPLAKLAAPTTMPKQAFTQKKGGGVIEFAHPTAECKMEAEDGSSTSSTISSKGGREQPGVKGRRWVSVEGHWIQSGDEAIDFDAAHRDFVVTPSVKHHLKNLGRILSGGRTPVLLEGPTSSGKTSMVSFISRLTGHPFVRINNHEHTDLQEYLGQYIPDPTTGRLVFQEGVLVQAARKGQWVVLDELNLAPSEVLEALNRLLDDNRELYIPETNTIVKPHPEFMVFATQNPAGGAYGGRKMLSRAFRNRFLELYVDSIPRGELQMIIGRRCSLPPAFCSAMIKVYEALQTRRLKSLVFGGSQSFMTVRDLLRWGHRQPESMEQLAVEGYCLIAERLRVDEEKQEVKSVLERHLLKGKALHINYTTDPYVEATKTQLAQKLSGGASALPPGFPDKGLTWTEGLCRLVALASRCLRFQEPVLMVGETGSGKTTVCQAISWTAGRELHILNCHQHTEAADILGTLRPLRNRQPLTQEVRRSAAALKTLLDDLVDGGGAADDSTAAAGTARLITAALAHSPSLRDNIDASARDEPATLPSAHLVGQLRLFRERLRTDVRTPPPAACRSTQEATASPAAKRLCTERRDSPRQAEDGTPQDVTADASRRVDEAAVGLEKALLAAEAIFEWVDGPLTHSLRAGDHFLLDEISLAEDSVLERLNSVLEPDWRLLLAEKGGAHIDVISADPSFRLWATMNPGGDYGKRELSPALRNRFTEVWVPAFSFASEDAVQMVRERLPAGAQFLTHSTLETVRWFNARALHPLTPRDALSWVHFVSEMHHQMGGSPRAAVMAFMHGACMILMDGLGLGNALTDKSMASRVSAASSHLSRNSQHAHVLSFILTDMEHSIRAASGLSAGEWAAVKTAFGQGGFSWVHQALSSTSLTPQAHTLRMGDFQIACGSFVSEQPPQRFAFAAPTTAQNLGRLLRALQLKRAVLVEGPAGVGKTTIIQALAERTGNRLVRINLSEQTDIMDLLGADLPAPADAASEGQGIGATSAPRFRWVDGVLLKAVKEGTWVVLDELNLAPQPVLEGLNALLDHRKEIFIPELDATVRCAPSFRLFATQNPVGQGGGRKGLPRSFLNRFTRVVVEQLHQEDMLFICRHLYTKEEGLSDRLVVQAVGFIHAVQGVCRRESFEGGHEWEWNLREAIRLCSLIQTKSPTPDPRSSAALLCCPRLRNERDRHLVLREIKQHFIPDEELTKTESKLAELCTDLSAAKGRVEPVMRFLGAAAARSDDEPPGSVYEDTVLYPIGVNVTPAAVTLGTATLPRLATRPGDSCLPKPVSCLHSRASLLTSIAHAVALSWPVLLVGPPASGKASLVRWLGAATCADVVEIPLTSSMDATELLGCFEQIDVERLQTTLLKRAEDILCRHACSSLAESTRHDDTATPTANHIACKLSELLAAFRQSVKALTSPAASAAAGSGPSRHSVLDQLRELLCPSASDSSSMAGELASLARECSHLEQVCAHRAASGDGAVGFEWVDGCLIRAVEEGKWLVMRNAHLSAPAVLDRLNSLLEPNGFLLLTECGTPRLIKPHPSFRVFFTADVSAPSFQQLSRALRNRCMEVYVDHTAASPSLWHQDVHWVALPDSNKVARETADGGGTSVVEDVLETMGRYFRAFKDTVGHHGPEECGRVDGIRKSIAAAAERLAGEERSVLDKAIQHPDALAELFIPDGKWLLGFLRICCDGMRVFNSSRPTSPPQPDSLPAVLTLAHIVLLMINLSRSHHVDTNTSEASEEVGEMLRGLAEHARGAVHSAHSHRCVVDWGHLRRWADALAVRRVSTCDGGDGSLLEESFIASCVAPLTGGSAILSILALRAMEGTAVALTDTRDSMEKLMSVLATTPSAEDADLSGEGSILASIIQNGYVSDAARLLQHTTYLSSAPFAASPTMKLILQVAAEGSSGSSWRETSTEDLGRLPHMTLQSVSLGRVLSLTNRHQGDAHRTTSPVSLTAAVGSLAVARETARLARAECDLRQRLVLGSVSTEGQQPDSLLRLVQRFEEQRVALQRLPHIGLSAATPTAMRSDARGIIQLAEDAISVARGAGLEDLKAVEVAFHARAAVQCMSRLVELLTGATFVSMKDAATAWNGIQAAFRLVAGDLHSHLKQCEGHLTLLCRDSRPVQQLPPSLTALTGILTRVDRLCDRRDPCGGLVGGSARVDGFSLHGLQPPYQSVRGYVLERLILCSIREGLWLHHPDKDEGDMMVVEEEDDKPARDGVLSHVQAALRRATNEARRKGSTPIGGGDGSGIGVMTPGATTLLATLGSCHALRWCNRSVEAGRVEEAVERSLLGAPHTPPTRGARDTRRPHFTITREHRHFMLFTVIHLFATLCTLTSRIVAIGRNKTADTMRHHGLQILDAISVLISHASTLLHGFRDDPPFPDDAGRPGLSLSHTISALLQGHAAALELKFTLDSHTATSHQPHLTRQLFSAGFRAMAFALRGLNHLAADHTAAFLTAGDDADPVAEEARQAGKDEPSTTGERDLPALSAVVTTGYRSSFSLRYCSEVMATAPISSADAVHRHLSAVTRLYCKSPPFWLHREEERPPSSPPASSSTTGPRPHQCATDDDWCILMAMVEALMPSVLDTDDLPLLESITAVFTGHSPAPAEETTAALAAITEISNKMKETTNQTDGTLKRFALPIVAILARLVHRARDAATADPSVEAYWRGVLWVLAGLWRVANAADSYGAWAAASLEITLRRQEAQVQLTKTTEQRRLLELQTVCQPGMLPSWSDCADVREQEADQARLLRYLEQRSFLRPPLPPMPSDALAGSVWMDSEGRMVSAAAAAGQACAGEQEVLEQMRRSLQQFVSDVCSTDKVSWMLPVYPAVVAMADDTASPLPQPQPVSAAGIATLTAFGQRFLEEFEQRHPLFPDVSQSIAVGIHAHIHGLHLVQLPQHCPVAQPPAGVGVAAVLAETRTFFQCPVHSVASRRDVVLSSAVIGPDALLTWLLRWAAAGRSGSNIAQGPIAHTLRALLRKLGVLWSAEWRDEREKERQKQAAFQQDVGGDRDDGTPTVDDDAEVQELFPSSQRAAQTFFGDLTLPDEADVEMEDRQPTHQDNSSPLPPPQGQEEVPGGPTGGKAMAREAGRLLVATLTEDKKAASPDLTAGSIHLQGLLRQRRVALQASVALHMGLLETCMPAPGVDHTGGAQGQQQGPTTSRFLLPPAFDDYGSPGVLATLITCREALAIDTSRLAQREDDQLREMLGETDGQDEDEATGQQEDAEAALKAERRRLHRERAKKMRFVHLRRKGIGVQRTVQSGASSFYSTSNPSLVGSVWPAVQRVGEDAERVMDIYPDQPALIGVKQMVEKISQAPLFRTPAAAVLTALEALLERAQLWESRASREVSLRKGLEAVERQVIRLRQRELEEWRTLRHFREERWADEALAALPHLINLLADPPDTTDADTTDANKAPSDDTVRQVVDQLMKFLRLAPLGQFDTRIHLLEACGRLFASSERAHERAMGRAACHVAAYGRVWCEAVEGALQKARREMDKEVRELVQLTRWDLSNHIALKEAVHRSHHQLKKAITRFDDALKEPCDPHIVSYQAQHDHTHLTAASAPPPDTSTRGDNEGTADDEERSRFAFLEEAAVLPSDELPSVAPVAGEGTVDAGDGAVGVAEGDTFWRNEQAVAARSPALTHRMVSLVRRRVLQRVHGVRQPAAGELTESICAAIKDTLRNLQDMSASLKRRQLLSLRQELQSLGIKHLAQGGRSAADVSAFFTSSPTPTPWPPSAQPLLLHGSLSDGAHRAIQGILCEGQGQLYHVLHIFLKLQQTQPHPDIQHEYQRLSGISASLLHASMRHQQRCFGYASRLQHLCLAAHPLLSGPSLAVPSHLIHSITSALTHLEESFLQTIALFGDTATTPMSPEALQQSLPPLIDESLLDRHADEWTRQLAGGTGAAEAQRKVASAMVKCVPVIDMAKRQVVDSCEYQLLTRHDYRGDADKMRVSVDTLQGWRERVSAVCACVDEALLSRLDALVDLPSAAVRGVRGAVTALQAGRGELLRQVDRCRGGQDITNTEGHVEGQGRLVQACLLAIQTAVKSDDKCLFVSSDGQSTDPESTYPAPDLSDARPLEETLPLSPLLTALQHHLDNATADTTLADYLPTALHPAAPFIRQVILLAEALLLTAADTFSGVASLSVRVLQVVHLLYEKGFCVDKAKEVEGAGEGEGGDEWVGGTGLGEGEGMKDVTEEIEEEHTMEGLKGDESARPEGHQKDDEKDTAMEVSFDFEGEMQNKPQPDAQEDQQDEHNEEEEDKADRTKGQVDLSEGGQLDEKLWEGSDTQDDDQDDTAEGQERDNKSEDITAKGGKRAGETDTVAQEEEQEKQGEPRGDGQDQGGTDEPSRDEDEEREDGAADEGDRGDDEADKYQAHLPKRDTDKGGEEQQAEGEDFDLDKDITLEGDEGDIDLDKDQEQPEEELGKSLEQQHSEPEGKDTGQAEEQEAGGQLEDQPMGEGEGPEDNEPTGQQQEEEQEQEQAPQTDDTDGLDVDESRRRGEAPSADDMEHQQPPPPPEPLAHGAADATMRDVGDEGVEAEDNHQQQEENLGTSARRQDKPQPTTAFGVMSTERGDQALDEEASSDADVDESMKDMLPPNDSNVSQRGTAAAMSDQGAQTISQQQQQQDAANRSRPPPRIPNPLRDPVEMTERWLQKVALQQQGGEEQNPDEAGPVEESAPDTLEHGHGAFEMDETSKLQGAAEVQSDAIEQQHLKFSVMEEQEDDSAMDTDKKQDESDQMRQDTTPDAALPHRPLNQASRDKAHTSPDQPDEAAQGSGTDNEASLLDTYRRRQRGPVDDSGGGGLRVGEQLVDIDVEMEDAEAAAALVDTTEDAADKEGIGGGGGGLTETAAQALWRELEAETVMHATALCEQLRLILEPTLRGRLQGDYKTGKRISMKKVIPFIASNYRKDKIWLRRTKASKREYQILVGFDNSRSMSECGVGPIALQALAIICQAMMRLEVGELGVCSYGGEHPRVLLPLGKDFSSHSLVGALQKLTFMEESAQSHQQGLPDLLQLCINMFERGGMAASSRAGGSVQVHQMILIVTDGRFNKAAVRKWVHVALSKRHLPVLIIVDTPRKTPTPSPDQQQAASSSSSVFDLKTVTYEGSTPKVTHYLEDFPFPYYAVVQDVTTLPAVLTNVIRQWFDLMK</sequence>
<keyword evidence="6" id="KW-0067">ATP-binding</keyword>
<feature type="compositionally biased region" description="Gly residues" evidence="9">
    <location>
        <begin position="5277"/>
        <end position="5287"/>
    </location>
</feature>
<feature type="compositionally biased region" description="Basic and acidic residues" evidence="9">
    <location>
        <begin position="5781"/>
        <end position="5795"/>
    </location>
</feature>
<feature type="compositionally biased region" description="Acidic residues" evidence="9">
    <location>
        <begin position="5385"/>
        <end position="5396"/>
    </location>
</feature>
<feature type="region of interest" description="Disordered" evidence="9">
    <location>
        <begin position="3641"/>
        <end position="3663"/>
    </location>
</feature>
<dbReference type="Pfam" id="PF17865">
    <property type="entry name" value="AAA_lid_5"/>
    <property type="match status" value="1"/>
</dbReference>
<dbReference type="Proteomes" id="UP000041254">
    <property type="component" value="Unassembled WGS sequence"/>
</dbReference>
<feature type="compositionally biased region" description="Basic and acidic residues" evidence="9">
    <location>
        <begin position="5470"/>
        <end position="5486"/>
    </location>
</feature>
<dbReference type="EMBL" id="CDMY01000275">
    <property type="protein sequence ID" value="CEL99164.1"/>
    <property type="molecule type" value="Genomic_DNA"/>
</dbReference>
<feature type="region of interest" description="Disordered" evidence="9">
    <location>
        <begin position="5267"/>
        <end position="5323"/>
    </location>
</feature>
<feature type="compositionally biased region" description="Basic and acidic residues" evidence="9">
    <location>
        <begin position="5744"/>
        <end position="5753"/>
    </location>
</feature>
<feature type="region of interest" description="Disordered" evidence="9">
    <location>
        <begin position="3566"/>
        <end position="3585"/>
    </location>
</feature>
<proteinExistence type="inferred from homology"/>
<dbReference type="Pfam" id="PF17867">
    <property type="entry name" value="AAA_lid_7"/>
    <property type="match status" value="2"/>
</dbReference>
<feature type="region of interest" description="Disordered" evidence="9">
    <location>
        <begin position="4657"/>
        <end position="4682"/>
    </location>
</feature>
<feature type="compositionally biased region" description="Acidic residues" evidence="9">
    <location>
        <begin position="5488"/>
        <end position="5510"/>
    </location>
</feature>
<dbReference type="SUPFAM" id="SSF52540">
    <property type="entry name" value="P-loop containing nucleoside triphosphate hydrolases"/>
    <property type="match status" value="6"/>
</dbReference>
<feature type="compositionally biased region" description="Acidic residues" evidence="9">
    <location>
        <begin position="5447"/>
        <end position="5469"/>
    </location>
</feature>
<dbReference type="GO" id="GO:0000027">
    <property type="term" value="P:ribosomal large subunit assembly"/>
    <property type="evidence" value="ECO:0007669"/>
    <property type="project" value="TreeGrafter"/>
</dbReference>
<keyword evidence="7" id="KW-0143">Chaperone</keyword>
<reference evidence="11 12" key="1">
    <citation type="submission" date="2014-11" db="EMBL/GenBank/DDBJ databases">
        <authorList>
            <person name="Zhu J."/>
            <person name="Qi W."/>
            <person name="Song R."/>
        </authorList>
    </citation>
    <scope>NUCLEOTIDE SEQUENCE [LARGE SCALE GENOMIC DNA]</scope>
</reference>
<evidence type="ECO:0000313" key="12">
    <source>
        <dbReference type="Proteomes" id="UP000041254"/>
    </source>
</evidence>
<dbReference type="InParanoid" id="A0A0G4EP12"/>
<feature type="region of interest" description="Disordered" evidence="9">
    <location>
        <begin position="958"/>
        <end position="979"/>
    </location>
</feature>
<evidence type="ECO:0000256" key="4">
    <source>
        <dbReference type="ARBA" id="ARBA00017143"/>
    </source>
</evidence>
<feature type="region of interest" description="Disordered" evidence="9">
    <location>
        <begin position="3329"/>
        <end position="3349"/>
    </location>
</feature>
<feature type="region of interest" description="Disordered" evidence="9">
    <location>
        <begin position="5337"/>
        <end position="5905"/>
    </location>
</feature>
<evidence type="ECO:0000313" key="11">
    <source>
        <dbReference type="EMBL" id="CEL99164.1"/>
    </source>
</evidence>
<dbReference type="SMART" id="SM00382">
    <property type="entry name" value="AAA"/>
    <property type="match status" value="5"/>
</dbReference>
<feature type="compositionally biased region" description="Basic and acidic residues" evidence="9">
    <location>
        <begin position="5288"/>
        <end position="5323"/>
    </location>
</feature>
<evidence type="ECO:0000256" key="6">
    <source>
        <dbReference type="ARBA" id="ARBA00022840"/>
    </source>
</evidence>
<evidence type="ECO:0000256" key="9">
    <source>
        <dbReference type="SAM" id="MobiDB-lite"/>
    </source>
</evidence>
<dbReference type="FunCoup" id="A0A0G4EP12">
    <property type="interactions" value="193"/>
</dbReference>
<dbReference type="InterPro" id="IPR041190">
    <property type="entry name" value="Midasin_AAA_lid_5"/>
</dbReference>
<feature type="compositionally biased region" description="Basic and acidic residues" evidence="9">
    <location>
        <begin position="1683"/>
        <end position="1695"/>
    </location>
</feature>
<dbReference type="OrthoDB" id="5186at2759"/>
<dbReference type="Gene3D" id="3.40.50.300">
    <property type="entry name" value="P-loop containing nucleotide triphosphate hydrolases"/>
    <property type="match status" value="7"/>
</dbReference>
<evidence type="ECO:0000256" key="3">
    <source>
        <dbReference type="ARBA" id="ARBA00007188"/>
    </source>
</evidence>
<keyword evidence="12" id="KW-1185">Reference proteome</keyword>
<comment type="similarity">
    <text evidence="3">Belongs to the midasin family.</text>
</comment>
<feature type="compositionally biased region" description="Low complexity" evidence="9">
    <location>
        <begin position="3651"/>
        <end position="3661"/>
    </location>
</feature>
<protein>
    <recommendedName>
        <fullName evidence="4">Midasin</fullName>
    </recommendedName>
</protein>
<dbReference type="InterPro" id="IPR025662">
    <property type="entry name" value="Sigma_54_int_dom_ATP-bd_1"/>
</dbReference>
<dbReference type="FunFam" id="3.40.50.300:FF:001384">
    <property type="entry name" value="Midasin"/>
    <property type="match status" value="1"/>
</dbReference>
<dbReference type="OMA" id="EDEWQFD"/>
<feature type="compositionally biased region" description="Acidic residues" evidence="9">
    <location>
        <begin position="5676"/>
        <end position="5688"/>
    </location>
</feature>
<dbReference type="GO" id="GO:0005524">
    <property type="term" value="F:ATP binding"/>
    <property type="evidence" value="ECO:0007669"/>
    <property type="project" value="UniProtKB-KW"/>
</dbReference>
<dbReference type="FunFam" id="3.40.50.300:FF:000582">
    <property type="entry name" value="Midasin"/>
    <property type="match status" value="1"/>
</dbReference>
<feature type="compositionally biased region" description="Basic and acidic residues" evidence="9">
    <location>
        <begin position="5828"/>
        <end position="5840"/>
    </location>
</feature>
<feature type="compositionally biased region" description="Basic and acidic residues" evidence="9">
    <location>
        <begin position="5511"/>
        <end position="5540"/>
    </location>
</feature>
<gene>
    <name evidence="11" type="ORF">Vbra_2872</name>
</gene>
<dbReference type="PANTHER" id="PTHR48103:SF2">
    <property type="entry name" value="MIDASIN"/>
    <property type="match status" value="1"/>
</dbReference>
<name>A0A0G4EP12_VITBC</name>
<dbReference type="InterPro" id="IPR003593">
    <property type="entry name" value="AAA+_ATPase"/>
</dbReference>
<evidence type="ECO:0000259" key="10">
    <source>
        <dbReference type="PROSITE" id="PS50234"/>
    </source>
</evidence>
<dbReference type="InterPro" id="IPR040848">
    <property type="entry name" value="AAA_lid_7"/>
</dbReference>
<feature type="region of interest" description="Disordered" evidence="9">
    <location>
        <begin position="4096"/>
        <end position="4120"/>
    </location>
</feature>
<dbReference type="VEuPathDB" id="CryptoDB:Vbra_2872"/>
<evidence type="ECO:0000256" key="7">
    <source>
        <dbReference type="ARBA" id="ARBA00023186"/>
    </source>
</evidence>
<dbReference type="GO" id="GO:0005654">
    <property type="term" value="C:nucleoplasm"/>
    <property type="evidence" value="ECO:0007669"/>
    <property type="project" value="UniProtKB-SubCell"/>
</dbReference>
<feature type="compositionally biased region" description="Basic and acidic residues" evidence="9">
    <location>
        <begin position="3567"/>
        <end position="3585"/>
    </location>
</feature>
<feature type="domain" description="VWFA" evidence="10">
    <location>
        <begin position="6026"/>
        <end position="6174"/>
    </location>
</feature>
<keyword evidence="5" id="KW-0547">Nucleotide-binding</keyword>
<organism evidence="11 12">
    <name type="scientific">Vitrella brassicaformis (strain CCMP3155)</name>
    <dbReference type="NCBI Taxonomy" id="1169540"/>
    <lineage>
        <taxon>Eukaryota</taxon>
        <taxon>Sar</taxon>
        <taxon>Alveolata</taxon>
        <taxon>Colpodellida</taxon>
        <taxon>Vitrellaceae</taxon>
        <taxon>Vitrella</taxon>
    </lineage>
</organism>
<evidence type="ECO:0000256" key="5">
    <source>
        <dbReference type="ARBA" id="ARBA00022741"/>
    </source>
</evidence>
<dbReference type="STRING" id="1169540.A0A0G4EP12"/>
<feature type="compositionally biased region" description="Basic and acidic residues" evidence="9">
    <location>
        <begin position="5397"/>
        <end position="5408"/>
    </location>
</feature>
<feature type="region of interest" description="Disordered" evidence="9">
    <location>
        <begin position="6177"/>
        <end position="6196"/>
    </location>
</feature>
<dbReference type="GO" id="GO:0016887">
    <property type="term" value="F:ATP hydrolysis activity"/>
    <property type="evidence" value="ECO:0007669"/>
    <property type="project" value="InterPro"/>
</dbReference>
<accession>A0A0G4EP12</accession>
<dbReference type="GO" id="GO:0005730">
    <property type="term" value="C:nucleolus"/>
    <property type="evidence" value="ECO:0007669"/>
    <property type="project" value="UniProtKB-SubCell"/>
</dbReference>
<feature type="compositionally biased region" description="Basic and acidic residues" evidence="9">
    <location>
        <begin position="967"/>
        <end position="979"/>
    </location>
</feature>
<evidence type="ECO:0000256" key="8">
    <source>
        <dbReference type="ARBA" id="ARBA00023242"/>
    </source>
</evidence>